<dbReference type="AlphaFoldDB" id="A0A6V7HJ26"/>
<evidence type="ECO:0000313" key="2">
    <source>
        <dbReference type="Proteomes" id="UP000752696"/>
    </source>
</evidence>
<evidence type="ECO:0008006" key="3">
    <source>
        <dbReference type="Google" id="ProtNLM"/>
    </source>
</evidence>
<evidence type="ECO:0000313" key="1">
    <source>
        <dbReference type="EMBL" id="CAD1480819.1"/>
    </source>
</evidence>
<accession>A0A6V7HJ26</accession>
<dbReference type="Proteomes" id="UP000752696">
    <property type="component" value="Unassembled WGS sequence"/>
</dbReference>
<name>A0A6V7HJ26_9HYME</name>
<protein>
    <recommendedName>
        <fullName evidence="3">Very-long-chain 3-oxoacyl-CoA synthase</fullName>
    </recommendedName>
</protein>
<dbReference type="EMBL" id="CAJDYZ010012842">
    <property type="protein sequence ID" value="CAD1480819.1"/>
    <property type="molecule type" value="Genomic_DNA"/>
</dbReference>
<sequence length="64" mass="7767">MQFIVPKWILVLITTLQIAQMIWGCFITMTAYNYVRSGEHVVHSSQRYNRYIYTYILQLLHPFR</sequence>
<gene>
    <name evidence="1" type="ORF">MHI_LOCUS966294</name>
</gene>
<dbReference type="OrthoDB" id="10259681at2759"/>
<keyword evidence="2" id="KW-1185">Reference proteome</keyword>
<feature type="non-terminal residue" evidence="1">
    <location>
        <position position="64"/>
    </location>
</feature>
<reference evidence="1" key="1">
    <citation type="submission" date="2020-07" db="EMBL/GenBank/DDBJ databases">
        <authorList>
            <person name="Nazaruddin N."/>
        </authorList>
    </citation>
    <scope>NUCLEOTIDE SEQUENCE</scope>
</reference>
<organism evidence="1 2">
    <name type="scientific">Heterotrigona itama</name>
    <dbReference type="NCBI Taxonomy" id="395501"/>
    <lineage>
        <taxon>Eukaryota</taxon>
        <taxon>Metazoa</taxon>
        <taxon>Ecdysozoa</taxon>
        <taxon>Arthropoda</taxon>
        <taxon>Hexapoda</taxon>
        <taxon>Insecta</taxon>
        <taxon>Pterygota</taxon>
        <taxon>Neoptera</taxon>
        <taxon>Endopterygota</taxon>
        <taxon>Hymenoptera</taxon>
        <taxon>Apocrita</taxon>
        <taxon>Aculeata</taxon>
        <taxon>Apoidea</taxon>
        <taxon>Anthophila</taxon>
        <taxon>Apidae</taxon>
        <taxon>Heterotrigona</taxon>
    </lineage>
</organism>
<proteinExistence type="predicted"/>
<comment type="caution">
    <text evidence="1">The sequence shown here is derived from an EMBL/GenBank/DDBJ whole genome shotgun (WGS) entry which is preliminary data.</text>
</comment>